<name>A0ABN9JRJ9_9RALS</name>
<evidence type="ECO:0000313" key="3">
    <source>
        <dbReference type="Proteomes" id="UP001189757"/>
    </source>
</evidence>
<proteinExistence type="predicted"/>
<organism evidence="2 3">
    <name type="scientific">Ralstonia flaminis</name>
    <dbReference type="NCBI Taxonomy" id="3058597"/>
    <lineage>
        <taxon>Bacteria</taxon>
        <taxon>Pseudomonadati</taxon>
        <taxon>Pseudomonadota</taxon>
        <taxon>Betaproteobacteria</taxon>
        <taxon>Burkholderiales</taxon>
        <taxon>Burkholderiaceae</taxon>
        <taxon>Ralstonia</taxon>
    </lineage>
</organism>
<feature type="region of interest" description="Disordered" evidence="1">
    <location>
        <begin position="50"/>
        <end position="72"/>
    </location>
</feature>
<reference evidence="2 3" key="1">
    <citation type="submission" date="2023-07" db="EMBL/GenBank/DDBJ databases">
        <authorList>
            <person name="Peeters C."/>
        </authorList>
    </citation>
    <scope>NUCLEOTIDE SEQUENCE [LARGE SCALE GENOMIC DNA]</scope>
    <source>
        <strain evidence="2 3">LMG 18101</strain>
    </source>
</reference>
<keyword evidence="3" id="KW-1185">Reference proteome</keyword>
<evidence type="ECO:0000256" key="1">
    <source>
        <dbReference type="SAM" id="MobiDB-lite"/>
    </source>
</evidence>
<sequence length="223" mass="27427">MDVPVLWVPCRATWVYRPLYEQRDNQRLAASAISHCDRHFAHHRPNRRQHLRHHHRHQLHGRHVRQVRRNQRHRLHRQQRYIDHGDVARWLGRRCRRDRDRHWWHQRYQRGRPVHLRCPANYWCNQRHRGARQYQQRDSAEHYRRRADQRDCLYTSNPRHGHRIGLEPHLHAQPIVFGHRYVCLYGHQRGRHVVAGHDHCHRIECDGYLCTVVARRRHGGHGL</sequence>
<dbReference type="Proteomes" id="UP001189757">
    <property type="component" value="Unassembled WGS sequence"/>
</dbReference>
<comment type="caution">
    <text evidence="2">The sequence shown here is derived from an EMBL/GenBank/DDBJ whole genome shotgun (WGS) entry which is preliminary data.</text>
</comment>
<protein>
    <submittedName>
        <fullName evidence="2">Uncharacterized protein</fullName>
    </submittedName>
</protein>
<evidence type="ECO:0000313" key="2">
    <source>
        <dbReference type="EMBL" id="CAJ0822199.1"/>
    </source>
</evidence>
<accession>A0ABN9JRJ9</accession>
<dbReference type="EMBL" id="CATZLL010000021">
    <property type="protein sequence ID" value="CAJ0822199.1"/>
    <property type="molecule type" value="Genomic_DNA"/>
</dbReference>
<gene>
    <name evidence="2" type="ORF">LMG18101_04886</name>
</gene>